<sequence>MDYSELQNRPSTENARTQTEEISIPPVSKNVRTQTELTTIGTDNETMQYRRKSKRRSANVISDPSSLLMNVTYQNIDDKDTGGRNSELLPELLEEDADTDQRRGESKETGQKLTDTSTPDETEPSTEPIIDYANEPLLPLAEACAPLNDILHNISFYVKLALEETPSPPLDNLTVDESAAIRLYTIEWDRPHRSLYSSLNYTLKTQPREKLIPYHKYMKLFITALVKLPCVPPCTVWRGVTQDLSAEFPPGTPVTWWAFSSTTTELTVLENNMYLGASGSRTSYTYSRLLNLVRGITHMNVLLPAMQTSMMHLLYVIPNVSITPIPYETLWNITTDEVCYCGFTSNCYSPSAFYDLFAEQTQAQFTVMVPPLANATGFSVACYALDALLASSLQCFFDSSCFTSVLTFFPSRNITHHDILQMNQTHYAVETTIETLANNLFLEQWSSEISFSAYYSACAPILCVYGGLIIVLRVCASNVVSFWRNRNNKDAIKSDLHNTLGQRLIIELQKIKVRIIEFNLFKTALGRTNSYELETTRITTRAYIVIMLFSLGIISIYLLFSTRVKTVIVQYPSITVFKNLHNKYENTLQCPCTRIVNAYELFTSLSYTFHPICSSLFISNEWIVSILSTDPYDALDDIRVLGPTFFETLATFCSLSNITTDNAWYIFQQTPLVTDFVLTETEFQTEIKISIEQFKKNTISEFQRVLSLSSLHTKTMYAAGYLNIMLSTNESSSSNTPIDFGWKPAERTTCSCDLNDQCYDVMGLFSYTLVGNDIIRYTNFSLPDILIGCVVVSSVLQSSLSCFFNQTCFDRIHNSIQTTQSINISILDLNNTRFSPHDHIETIMNSLMIETWNEKIDYDKYYEQCAPEQCTYVYTSANNPFQTVTVIIGLFGGLSVVMKIVVQFVVRWIRNQTRLHPGRTVLINYPPVDRRVTNFWHSTKSKLLELNLFKTELSWDDDQRHRREILTTRLYLLLLIIAVIIVLIYTCIDTQTEIIKVLNPSQEVFDQLRSHPQYSSTLDCPCTNITVRYQSFIFIKPYYHQLCSSDFVTRNSTWISLLYSSTAGIDYAYNDYHLFAASHFELLSSLCTLVNETMTEAINEFLRNIMINARVQSRENIESQANTALNRFCLSTPRTFVLILDFIRYMNQGNGIVSSILSNWHFISSDTVSQWDSLWALPHSYGNDNCSCGTSSMCISEASFNGLVIPGLHVGCYPFESLLQSTLECLYNISCIDQLESMYNYSNITFNPLNNSLSSANTTVQSLIETLFVEKWETNVLYDQYYTACSPLWCSYILTRRINPVYTVTTIVSLYGGLSVVLKLITPVLVRFAYQIVRHRRGRVGPTVTVITVKEQNKY</sequence>
<keyword evidence="2" id="KW-0812">Transmembrane</keyword>
<feature type="transmembrane region" description="Helical" evidence="2">
    <location>
        <begin position="1308"/>
        <end position="1330"/>
    </location>
</feature>
<feature type="transmembrane region" description="Helical" evidence="2">
    <location>
        <begin position="886"/>
        <end position="909"/>
    </location>
</feature>
<feature type="region of interest" description="Disordered" evidence="1">
    <location>
        <begin position="1"/>
        <end position="61"/>
    </location>
</feature>
<protein>
    <submittedName>
        <fullName evidence="3">Uncharacterized protein</fullName>
    </submittedName>
</protein>
<evidence type="ECO:0000256" key="1">
    <source>
        <dbReference type="SAM" id="MobiDB-lite"/>
    </source>
</evidence>
<reference evidence="3" key="1">
    <citation type="submission" date="2021-02" db="EMBL/GenBank/DDBJ databases">
        <authorList>
            <person name="Nowell W R."/>
        </authorList>
    </citation>
    <scope>NUCLEOTIDE SEQUENCE</scope>
</reference>
<accession>A0A815KXX6</accession>
<dbReference type="SUPFAM" id="SSF56399">
    <property type="entry name" value="ADP-ribosylation"/>
    <property type="match status" value="1"/>
</dbReference>
<dbReference type="Gene3D" id="3.90.176.10">
    <property type="entry name" value="Toxin ADP-ribosyltransferase, Chain A, domain 1"/>
    <property type="match status" value="1"/>
</dbReference>
<feature type="transmembrane region" description="Helical" evidence="2">
    <location>
        <begin position="542"/>
        <end position="560"/>
    </location>
</feature>
<name>A0A815KXX6_9BILA</name>
<keyword evidence="2" id="KW-0472">Membrane</keyword>
<feature type="compositionally biased region" description="Polar residues" evidence="1">
    <location>
        <begin position="1"/>
        <end position="21"/>
    </location>
</feature>
<dbReference type="Proteomes" id="UP000663860">
    <property type="component" value="Unassembled WGS sequence"/>
</dbReference>
<comment type="caution">
    <text evidence="3">The sequence shown here is derived from an EMBL/GenBank/DDBJ whole genome shotgun (WGS) entry which is preliminary data.</text>
</comment>
<proteinExistence type="predicted"/>
<feature type="region of interest" description="Disordered" evidence="1">
    <location>
        <begin position="92"/>
        <end position="127"/>
    </location>
</feature>
<gene>
    <name evidence="3" type="ORF">IZO911_LOCUS39568</name>
</gene>
<feature type="transmembrane region" description="Helical" evidence="2">
    <location>
        <begin position="453"/>
        <end position="476"/>
    </location>
</feature>
<keyword evidence="2" id="KW-1133">Transmembrane helix</keyword>
<evidence type="ECO:0000256" key="2">
    <source>
        <dbReference type="SAM" id="Phobius"/>
    </source>
</evidence>
<feature type="compositionally biased region" description="Basic and acidic residues" evidence="1">
    <location>
        <begin position="99"/>
        <end position="110"/>
    </location>
</feature>
<dbReference type="EMBL" id="CAJNOE010001222">
    <property type="protein sequence ID" value="CAF1402348.1"/>
    <property type="molecule type" value="Genomic_DNA"/>
</dbReference>
<feature type="compositionally biased region" description="Polar residues" evidence="1">
    <location>
        <begin position="30"/>
        <end position="47"/>
    </location>
</feature>
<organism evidence="3 4">
    <name type="scientific">Adineta steineri</name>
    <dbReference type="NCBI Taxonomy" id="433720"/>
    <lineage>
        <taxon>Eukaryota</taxon>
        <taxon>Metazoa</taxon>
        <taxon>Spiralia</taxon>
        <taxon>Gnathifera</taxon>
        <taxon>Rotifera</taxon>
        <taxon>Eurotatoria</taxon>
        <taxon>Bdelloidea</taxon>
        <taxon>Adinetida</taxon>
        <taxon>Adinetidae</taxon>
        <taxon>Adineta</taxon>
    </lineage>
</organism>
<evidence type="ECO:0000313" key="4">
    <source>
        <dbReference type="Proteomes" id="UP000663860"/>
    </source>
</evidence>
<feature type="transmembrane region" description="Helical" evidence="2">
    <location>
        <begin position="970"/>
        <end position="986"/>
    </location>
</feature>
<evidence type="ECO:0000313" key="3">
    <source>
        <dbReference type="EMBL" id="CAF1402348.1"/>
    </source>
</evidence>